<dbReference type="EMBL" id="CP024870">
    <property type="protein sequence ID" value="ATX70716.1"/>
    <property type="molecule type" value="Genomic_DNA"/>
</dbReference>
<reference evidence="2 3" key="1">
    <citation type="submission" date="2017-11" db="EMBL/GenBank/DDBJ databases">
        <title>Complete genome sequence of Spiroplasma clarkii CN-5 (DSM 19994).</title>
        <authorList>
            <person name="Tsai Y.-M."/>
            <person name="Chang A."/>
            <person name="Lo W.-S."/>
            <person name="Kuo C.-H."/>
        </authorList>
    </citation>
    <scope>NUCLEOTIDE SEQUENCE [LARGE SCALE GENOMIC DNA]</scope>
    <source>
        <strain evidence="2 3">CN-5</strain>
    </source>
</reference>
<evidence type="ECO:0000313" key="3">
    <source>
        <dbReference type="Proteomes" id="UP000231179"/>
    </source>
</evidence>
<proteinExistence type="predicted"/>
<feature type="transmembrane region" description="Helical" evidence="1">
    <location>
        <begin position="93"/>
        <end position="114"/>
    </location>
</feature>
<evidence type="ECO:0000256" key="1">
    <source>
        <dbReference type="SAM" id="Phobius"/>
    </source>
</evidence>
<gene>
    <name evidence="2" type="ORF">SCLAR_v1c03860</name>
</gene>
<feature type="transmembrane region" description="Helical" evidence="1">
    <location>
        <begin position="134"/>
        <end position="158"/>
    </location>
</feature>
<protein>
    <submittedName>
        <fullName evidence="2">Uncharacterized protein</fullName>
    </submittedName>
</protein>
<keyword evidence="1" id="KW-1133">Transmembrane helix</keyword>
<dbReference type="Proteomes" id="UP000231179">
    <property type="component" value="Chromosome"/>
</dbReference>
<keyword evidence="3" id="KW-1185">Reference proteome</keyword>
<feature type="transmembrane region" description="Helical" evidence="1">
    <location>
        <begin position="49"/>
        <end position="72"/>
    </location>
</feature>
<name>A0A2K8KNV4_9MOLU</name>
<evidence type="ECO:0000313" key="2">
    <source>
        <dbReference type="EMBL" id="ATX70716.1"/>
    </source>
</evidence>
<keyword evidence="1" id="KW-0472">Membrane</keyword>
<organism evidence="2 3">
    <name type="scientific">Spiroplasma clarkii</name>
    <dbReference type="NCBI Taxonomy" id="2139"/>
    <lineage>
        <taxon>Bacteria</taxon>
        <taxon>Bacillati</taxon>
        <taxon>Mycoplasmatota</taxon>
        <taxon>Mollicutes</taxon>
        <taxon>Entomoplasmatales</taxon>
        <taxon>Spiroplasmataceae</taxon>
        <taxon>Spiroplasma</taxon>
    </lineage>
</organism>
<feature type="transmembrane region" description="Helical" evidence="1">
    <location>
        <begin position="12"/>
        <end position="37"/>
    </location>
</feature>
<dbReference type="AlphaFoldDB" id="A0A2K8KNV4"/>
<sequence length="175" mass="19815">MKMNKTSKIKKIDSYSTIVFPTLASIMLILLGVYMSFGTSWNLKNSDLFIALVIIVPMTLIFVAFLIISIYLAKKNHLIFTSNLNQKFNVRKYLTISIIVGIAALFIPIFTILIANAFRYGFSGQSINWWDLVLYLMLIAAVCVPITGFLIGYFYILYSISKKPANKKITSKMSL</sequence>
<accession>A0A2K8KNV4</accession>
<keyword evidence="1" id="KW-0812">Transmembrane</keyword>